<dbReference type="InterPro" id="IPR013083">
    <property type="entry name" value="Znf_RING/FYVE/PHD"/>
</dbReference>
<evidence type="ECO:0000259" key="6">
    <source>
        <dbReference type="PROSITE" id="PS50089"/>
    </source>
</evidence>
<reference evidence="8" key="2">
    <citation type="submission" date="2020-10" db="UniProtKB">
        <authorList>
            <consortium name="WormBaseParasite"/>
        </authorList>
    </citation>
    <scope>IDENTIFICATION</scope>
</reference>
<dbReference type="GO" id="GO:0008270">
    <property type="term" value="F:zinc ion binding"/>
    <property type="evidence" value="ECO:0007669"/>
    <property type="project" value="UniProtKB-KW"/>
</dbReference>
<keyword evidence="3" id="KW-0862">Zinc</keyword>
<keyword evidence="7" id="KW-1185">Reference proteome</keyword>
<dbReference type="WBParaSite" id="Pan_g12045.t1">
    <property type="protein sequence ID" value="Pan_g12045.t1"/>
    <property type="gene ID" value="Pan_g12045"/>
</dbReference>
<keyword evidence="1" id="KW-0479">Metal-binding</keyword>
<keyword evidence="2 4" id="KW-0863">Zinc-finger</keyword>
<accession>A0A7E4ZR21</accession>
<dbReference type="PROSITE" id="PS50089">
    <property type="entry name" value="ZF_RING_2"/>
    <property type="match status" value="1"/>
</dbReference>
<dbReference type="SUPFAM" id="SSF57850">
    <property type="entry name" value="RING/U-box"/>
    <property type="match status" value="1"/>
</dbReference>
<dbReference type="PROSITE" id="PS00518">
    <property type="entry name" value="ZF_RING_1"/>
    <property type="match status" value="1"/>
</dbReference>
<dbReference type="Proteomes" id="UP000492821">
    <property type="component" value="Unassembled WGS sequence"/>
</dbReference>
<dbReference type="InterPro" id="IPR017907">
    <property type="entry name" value="Znf_RING_CS"/>
</dbReference>
<evidence type="ECO:0000313" key="7">
    <source>
        <dbReference type="Proteomes" id="UP000492821"/>
    </source>
</evidence>
<dbReference type="Gene3D" id="3.30.40.10">
    <property type="entry name" value="Zinc/RING finger domain, C3HC4 (zinc finger)"/>
    <property type="match status" value="1"/>
</dbReference>
<proteinExistence type="predicted"/>
<dbReference type="AlphaFoldDB" id="A0A7E4ZR21"/>
<evidence type="ECO:0000256" key="5">
    <source>
        <dbReference type="SAM" id="MobiDB-lite"/>
    </source>
</evidence>
<evidence type="ECO:0000256" key="1">
    <source>
        <dbReference type="ARBA" id="ARBA00022723"/>
    </source>
</evidence>
<reference evidence="7" key="1">
    <citation type="journal article" date="2013" name="Genetics">
        <title>The draft genome and transcriptome of Panagrellus redivivus are shaped by the harsh demands of a free-living lifestyle.</title>
        <authorList>
            <person name="Srinivasan J."/>
            <person name="Dillman A.R."/>
            <person name="Macchietto M.G."/>
            <person name="Heikkinen L."/>
            <person name="Lakso M."/>
            <person name="Fracchia K.M."/>
            <person name="Antoshechkin I."/>
            <person name="Mortazavi A."/>
            <person name="Wong G."/>
            <person name="Sternberg P.W."/>
        </authorList>
    </citation>
    <scope>NUCLEOTIDE SEQUENCE [LARGE SCALE GENOMIC DNA]</scope>
    <source>
        <strain evidence="7">MT8872</strain>
    </source>
</reference>
<evidence type="ECO:0000313" key="8">
    <source>
        <dbReference type="WBParaSite" id="Pan_g12045.t1"/>
    </source>
</evidence>
<organism evidence="7 8">
    <name type="scientific">Panagrellus redivivus</name>
    <name type="common">Microworm</name>
    <dbReference type="NCBI Taxonomy" id="6233"/>
    <lineage>
        <taxon>Eukaryota</taxon>
        <taxon>Metazoa</taxon>
        <taxon>Ecdysozoa</taxon>
        <taxon>Nematoda</taxon>
        <taxon>Chromadorea</taxon>
        <taxon>Rhabditida</taxon>
        <taxon>Tylenchina</taxon>
        <taxon>Panagrolaimomorpha</taxon>
        <taxon>Panagrolaimoidea</taxon>
        <taxon>Panagrolaimidae</taxon>
        <taxon>Panagrellus</taxon>
    </lineage>
</organism>
<protein>
    <submittedName>
        <fullName evidence="8">RING-type domain-containing protein</fullName>
    </submittedName>
</protein>
<dbReference type="SMART" id="SM00184">
    <property type="entry name" value="RING"/>
    <property type="match status" value="1"/>
</dbReference>
<sequence length="366" mass="41125">MSALTASSASPVEITSDIEMSRCCICYATYNRTNRAPISMACGHTFCHGCIRHMTTKILFSCGVCRTVSPVGWTETKKNVVLIQALEKLNLLASDDSDETLDSSPLGSNPFLVDEVNNVDSKNMLHHGKQSLKVLSKYLESNYDDPYGAFQSIYETIDLLEGMQQEAAEVEASQCPTSNNEPNPDQRLEEEVPTWNFREWDQQGDGLDDFTTFVLNINNVPPLRQPHDADRAILERRIAATLARLVQISRSLHNAGSRNNVDIYHVNHGRHGINDSRGYRRIVDNGRVRIGEVDPLPISNANHRRDVTRFHDNLGTVNRNDEASDSNETTRNDVNDATNTNLRAEHMLSNLDDILDRVSYILLTIR</sequence>
<evidence type="ECO:0000256" key="4">
    <source>
        <dbReference type="PROSITE-ProRule" id="PRU00175"/>
    </source>
</evidence>
<dbReference type="InterPro" id="IPR052667">
    <property type="entry name" value="E3_ubiquitin-ligase_RING"/>
</dbReference>
<dbReference type="PANTHER" id="PTHR47156">
    <property type="entry name" value="PROTEIN CBG20824"/>
    <property type="match status" value="1"/>
</dbReference>
<feature type="region of interest" description="Disordered" evidence="5">
    <location>
        <begin position="314"/>
        <end position="335"/>
    </location>
</feature>
<dbReference type="InterPro" id="IPR001841">
    <property type="entry name" value="Znf_RING"/>
</dbReference>
<evidence type="ECO:0000256" key="2">
    <source>
        <dbReference type="ARBA" id="ARBA00022771"/>
    </source>
</evidence>
<evidence type="ECO:0000256" key="3">
    <source>
        <dbReference type="ARBA" id="ARBA00022833"/>
    </source>
</evidence>
<dbReference type="PANTHER" id="PTHR47156:SF10">
    <property type="entry name" value="E3 UBIQUITIN-PROTEIN LIGASE TRIM-21-RELATED"/>
    <property type="match status" value="1"/>
</dbReference>
<feature type="domain" description="RING-type" evidence="6">
    <location>
        <begin position="23"/>
        <end position="66"/>
    </location>
</feature>
<name>A0A7E4ZR21_PANRE</name>